<dbReference type="Pfam" id="PF13966">
    <property type="entry name" value="zf-RVT"/>
    <property type="match status" value="1"/>
</dbReference>
<protein>
    <recommendedName>
        <fullName evidence="1">RNase H type-1 domain-containing protein</fullName>
    </recommendedName>
</protein>
<evidence type="ECO:0000313" key="2">
    <source>
        <dbReference type="EMBL" id="KAL0014699.1"/>
    </source>
</evidence>
<feature type="domain" description="RNase H type-1" evidence="1">
    <location>
        <begin position="453"/>
        <end position="583"/>
    </location>
</feature>
<dbReference type="AlphaFoldDB" id="A0AAW2DX75"/>
<comment type="caution">
    <text evidence="2">The sequence shown here is derived from an EMBL/GenBank/DDBJ whole genome shotgun (WGS) entry which is preliminary data.</text>
</comment>
<evidence type="ECO:0000259" key="1">
    <source>
        <dbReference type="PROSITE" id="PS50879"/>
    </source>
</evidence>
<dbReference type="SUPFAM" id="SSF53098">
    <property type="entry name" value="Ribonuclease H-like"/>
    <property type="match status" value="1"/>
</dbReference>
<dbReference type="InterPro" id="IPR053151">
    <property type="entry name" value="RNase_H-like"/>
</dbReference>
<dbReference type="PROSITE" id="PS50879">
    <property type="entry name" value="RNASE_H_1"/>
    <property type="match status" value="1"/>
</dbReference>
<dbReference type="InterPro" id="IPR012337">
    <property type="entry name" value="RNaseH-like_sf"/>
</dbReference>
<proteinExistence type="predicted"/>
<dbReference type="InterPro" id="IPR026960">
    <property type="entry name" value="RVT-Znf"/>
</dbReference>
<dbReference type="PANTHER" id="PTHR47723">
    <property type="entry name" value="OS05G0353850 PROTEIN"/>
    <property type="match status" value="1"/>
</dbReference>
<evidence type="ECO:0000313" key="3">
    <source>
        <dbReference type="Proteomes" id="UP001459277"/>
    </source>
</evidence>
<dbReference type="Pfam" id="PF13456">
    <property type="entry name" value="RVT_3"/>
    <property type="match status" value="1"/>
</dbReference>
<dbReference type="PANTHER" id="PTHR47723:SF13">
    <property type="entry name" value="PUTATIVE-RELATED"/>
    <property type="match status" value="1"/>
</dbReference>
<dbReference type="Gene3D" id="3.30.420.10">
    <property type="entry name" value="Ribonuclease H-like superfamily/Ribonuclease H"/>
    <property type="match status" value="1"/>
</dbReference>
<dbReference type="InterPro" id="IPR036397">
    <property type="entry name" value="RNaseH_sf"/>
</dbReference>
<dbReference type="GO" id="GO:0003676">
    <property type="term" value="F:nucleic acid binding"/>
    <property type="evidence" value="ECO:0007669"/>
    <property type="project" value="InterPro"/>
</dbReference>
<reference evidence="2 3" key="1">
    <citation type="submission" date="2024-01" db="EMBL/GenBank/DDBJ databases">
        <title>A telomere-to-telomere, gap-free genome of sweet tea (Lithocarpus litseifolius).</title>
        <authorList>
            <person name="Zhou J."/>
        </authorList>
    </citation>
    <scope>NUCLEOTIDE SEQUENCE [LARGE SCALE GENOMIC DNA]</scope>
    <source>
        <strain evidence="2">Zhou-2022a</strain>
        <tissue evidence="2">Leaf</tissue>
    </source>
</reference>
<organism evidence="2 3">
    <name type="scientific">Lithocarpus litseifolius</name>
    <dbReference type="NCBI Taxonomy" id="425828"/>
    <lineage>
        <taxon>Eukaryota</taxon>
        <taxon>Viridiplantae</taxon>
        <taxon>Streptophyta</taxon>
        <taxon>Embryophyta</taxon>
        <taxon>Tracheophyta</taxon>
        <taxon>Spermatophyta</taxon>
        <taxon>Magnoliopsida</taxon>
        <taxon>eudicotyledons</taxon>
        <taxon>Gunneridae</taxon>
        <taxon>Pentapetalae</taxon>
        <taxon>rosids</taxon>
        <taxon>fabids</taxon>
        <taxon>Fagales</taxon>
        <taxon>Fagaceae</taxon>
        <taxon>Lithocarpus</taxon>
    </lineage>
</organism>
<dbReference type="Proteomes" id="UP001459277">
    <property type="component" value="Unassembled WGS sequence"/>
</dbReference>
<sequence>MCMEYLGYLIEQKCSEGVWKPFKASRENIGISHLFFADGLILFAKIDEEACEAISEVLRIFCIESGQKVSLEKSRIYFSPNVEAKVRDEVCGKLGIRATTMIGKYLGFPIKHRGAARNQLNFIVERVMTKLAGWKTQFLSFAGRRSSKDPDKLSASPTWTAIKLGFQIFVKGICWGIGDGTRIKVWSDCWIRGESLRELVEGPLTRHESDMVVANLISGRGQGWNWGAVSFELPLSIKEKIKAVPCQKFGRANDTILWKFSKDGDFSVKSAYDIAKPPQDPDLQFQGQWIWKLDLLPKIVHFLWLCLHNSIPVREVLASRGINCEERCPLCKAQNETIIHLLKECVYAREFWHKLRVPPSLVGSFNYDLQDWLKVNCQSKESHPSSAPWKYIFPFAIWNLWKHRNRVVFDNLTLHPNLHRQCENQALEYFFCVGKIQRQRSMVAIPVKWNKPPPGYYKLNTDGASLGNPGRAGGGGLIKDSLGNWVKGFSRSIGRATSMVAEFWALRDRLIFANQLDIQHLEIELDAKVVVDLINSSKSSNTTYSSLLVDCRWLLNRLPHATVKHVFREANHCADALAKNGCNLDVDFCVFDVPPSFITALICFDVIGSNYCRLTAANLAILAS</sequence>
<accession>A0AAW2DX75</accession>
<dbReference type="CDD" id="cd06222">
    <property type="entry name" value="RNase_H_like"/>
    <property type="match status" value="1"/>
</dbReference>
<dbReference type="EMBL" id="JAZDWU010000001">
    <property type="protein sequence ID" value="KAL0014699.1"/>
    <property type="molecule type" value="Genomic_DNA"/>
</dbReference>
<gene>
    <name evidence="2" type="ORF">SO802_001768</name>
</gene>
<dbReference type="InterPro" id="IPR002156">
    <property type="entry name" value="RNaseH_domain"/>
</dbReference>
<dbReference type="InterPro" id="IPR044730">
    <property type="entry name" value="RNase_H-like_dom_plant"/>
</dbReference>
<dbReference type="GO" id="GO:0004523">
    <property type="term" value="F:RNA-DNA hybrid ribonuclease activity"/>
    <property type="evidence" value="ECO:0007669"/>
    <property type="project" value="InterPro"/>
</dbReference>
<name>A0AAW2DX75_9ROSI</name>
<keyword evidence="3" id="KW-1185">Reference proteome</keyword>